<dbReference type="Gene3D" id="1.10.10.10">
    <property type="entry name" value="Winged helix-like DNA-binding domain superfamily/Winged helix DNA-binding domain"/>
    <property type="match status" value="1"/>
</dbReference>
<keyword evidence="7" id="KW-1185">Reference proteome</keyword>
<reference evidence="6 7" key="1">
    <citation type="submission" date="2023-07" db="EMBL/GenBank/DDBJ databases">
        <title>Genomic Encyclopedia of Type Strains, Phase IV (KMG-IV): sequencing the most valuable type-strain genomes for metagenomic binning, comparative biology and taxonomic classification.</title>
        <authorList>
            <person name="Goeker M."/>
        </authorList>
    </citation>
    <scope>NUCLEOTIDE SEQUENCE [LARGE SCALE GENOMIC DNA]</scope>
    <source>
        <strain evidence="6 7">DSM 102814</strain>
    </source>
</reference>
<dbReference type="PRINTS" id="PR00038">
    <property type="entry name" value="HTHLUXR"/>
</dbReference>
<gene>
    <name evidence="6" type="ORF">GGR31_000582</name>
</gene>
<feature type="transmembrane region" description="Helical" evidence="4">
    <location>
        <begin position="101"/>
        <end position="123"/>
    </location>
</feature>
<feature type="transmembrane region" description="Helical" evidence="4">
    <location>
        <begin position="170"/>
        <end position="188"/>
    </location>
</feature>
<dbReference type="CDD" id="cd06170">
    <property type="entry name" value="LuxR_C_like"/>
    <property type="match status" value="1"/>
</dbReference>
<feature type="transmembrane region" description="Helical" evidence="4">
    <location>
        <begin position="71"/>
        <end position="89"/>
    </location>
</feature>
<feature type="transmembrane region" description="Helical" evidence="4">
    <location>
        <begin position="129"/>
        <end position="150"/>
    </location>
</feature>
<feature type="transmembrane region" description="Helical" evidence="4">
    <location>
        <begin position="200"/>
        <end position="217"/>
    </location>
</feature>
<accession>A0ABU1K2Y5</accession>
<evidence type="ECO:0000256" key="2">
    <source>
        <dbReference type="ARBA" id="ARBA00023125"/>
    </source>
</evidence>
<dbReference type="SMART" id="SM00421">
    <property type="entry name" value="HTH_LUXR"/>
    <property type="match status" value="1"/>
</dbReference>
<feature type="transmembrane region" description="Helical" evidence="4">
    <location>
        <begin position="6"/>
        <end position="28"/>
    </location>
</feature>
<evidence type="ECO:0000256" key="3">
    <source>
        <dbReference type="ARBA" id="ARBA00023163"/>
    </source>
</evidence>
<keyword evidence="4" id="KW-1133">Transmembrane helix</keyword>
<evidence type="ECO:0000256" key="1">
    <source>
        <dbReference type="ARBA" id="ARBA00023015"/>
    </source>
</evidence>
<protein>
    <submittedName>
        <fullName evidence="6">DNA-binding CsgD family transcriptional regulator</fullName>
    </submittedName>
</protein>
<dbReference type="Pfam" id="PF00196">
    <property type="entry name" value="GerE"/>
    <property type="match status" value="1"/>
</dbReference>
<dbReference type="SUPFAM" id="SSF46894">
    <property type="entry name" value="C-terminal effector domain of the bipartite response regulators"/>
    <property type="match status" value="1"/>
</dbReference>
<evidence type="ECO:0000313" key="6">
    <source>
        <dbReference type="EMBL" id="MDR6299966.1"/>
    </source>
</evidence>
<proteinExistence type="predicted"/>
<dbReference type="PANTHER" id="PTHR44688">
    <property type="entry name" value="DNA-BINDING TRANSCRIPTIONAL ACTIVATOR DEVR_DOSR"/>
    <property type="match status" value="1"/>
</dbReference>
<dbReference type="PROSITE" id="PS50043">
    <property type="entry name" value="HTH_LUXR_2"/>
    <property type="match status" value="1"/>
</dbReference>
<evidence type="ECO:0000313" key="7">
    <source>
        <dbReference type="Proteomes" id="UP001257659"/>
    </source>
</evidence>
<dbReference type="RefSeq" id="WP_309726916.1">
    <property type="nucleotide sequence ID" value="NZ_JAVDQA010000001.1"/>
</dbReference>
<comment type="caution">
    <text evidence="6">The sequence shown here is derived from an EMBL/GenBank/DDBJ whole genome shotgun (WGS) entry which is preliminary data.</text>
</comment>
<evidence type="ECO:0000259" key="5">
    <source>
        <dbReference type="PROSITE" id="PS50043"/>
    </source>
</evidence>
<dbReference type="InterPro" id="IPR016032">
    <property type="entry name" value="Sig_transdc_resp-reg_C-effctor"/>
</dbReference>
<keyword evidence="2 6" id="KW-0238">DNA-binding</keyword>
<keyword evidence="4" id="KW-0812">Transmembrane</keyword>
<dbReference type="Proteomes" id="UP001257659">
    <property type="component" value="Unassembled WGS sequence"/>
</dbReference>
<keyword evidence="1" id="KW-0805">Transcription regulation</keyword>
<feature type="domain" description="HTH luxR-type" evidence="5">
    <location>
        <begin position="240"/>
        <end position="305"/>
    </location>
</feature>
<dbReference type="EMBL" id="JAVDQA010000001">
    <property type="protein sequence ID" value="MDR6299966.1"/>
    <property type="molecule type" value="Genomic_DNA"/>
</dbReference>
<dbReference type="InterPro" id="IPR000792">
    <property type="entry name" value="Tscrpt_reg_LuxR_C"/>
</dbReference>
<organism evidence="6 7">
    <name type="scientific">Mesonia maritima</name>
    <dbReference type="NCBI Taxonomy" id="1793873"/>
    <lineage>
        <taxon>Bacteria</taxon>
        <taxon>Pseudomonadati</taxon>
        <taxon>Bacteroidota</taxon>
        <taxon>Flavobacteriia</taxon>
        <taxon>Flavobacteriales</taxon>
        <taxon>Flavobacteriaceae</taxon>
        <taxon>Mesonia</taxon>
    </lineage>
</organism>
<keyword evidence="3" id="KW-0804">Transcription</keyword>
<feature type="transmembrane region" description="Helical" evidence="4">
    <location>
        <begin position="40"/>
        <end position="59"/>
    </location>
</feature>
<keyword evidence="4" id="KW-0472">Membrane</keyword>
<name>A0ABU1K2Y5_9FLAO</name>
<evidence type="ECO:0000256" key="4">
    <source>
        <dbReference type="SAM" id="Phobius"/>
    </source>
</evidence>
<dbReference type="GO" id="GO:0003677">
    <property type="term" value="F:DNA binding"/>
    <property type="evidence" value="ECO:0007669"/>
    <property type="project" value="UniProtKB-KW"/>
</dbReference>
<dbReference type="InterPro" id="IPR036388">
    <property type="entry name" value="WH-like_DNA-bd_sf"/>
</dbReference>
<sequence>MFGTSIHWTTFFYLLIDTFIVLLIFYHHSTKKILSNHFRFLKLGLLFIAYNATGGFLPFENFPGPFILQYIITYGVAITLCIYLIYYLYKEYDIVVVRMHFSIQNLIILASTSFIVLFLIPYFFTNSLYWARIFFTIPISVVAFIFLWYFYKRISNLENPNRFFLIRNKFSVLSVSCIALLPIFTVIGDYQWLTFTTMNLAFYGVTAIKVDSHLYFLENKTKMYKIFSWNEKQNDHLIKNGIVYQNLTRREIEVSLSILSNLTYKEIAKDLFIAESTVSKHASNIFKKTGVKNKRQFLTRFRKKFKN</sequence>
<dbReference type="PANTHER" id="PTHR44688:SF16">
    <property type="entry name" value="DNA-BINDING TRANSCRIPTIONAL ACTIVATOR DEVR_DOSR"/>
    <property type="match status" value="1"/>
</dbReference>